<proteinExistence type="predicted"/>
<comment type="caution">
    <text evidence="1">The sequence shown here is derived from an EMBL/GenBank/DDBJ whole genome shotgun (WGS) entry which is preliminary data.</text>
</comment>
<evidence type="ECO:0000313" key="1">
    <source>
        <dbReference type="EMBL" id="GAI97882.1"/>
    </source>
</evidence>
<dbReference type="AlphaFoldDB" id="X1SXT1"/>
<dbReference type="EMBL" id="BARW01023629">
    <property type="protein sequence ID" value="GAI97882.1"/>
    <property type="molecule type" value="Genomic_DNA"/>
</dbReference>
<reference evidence="1" key="1">
    <citation type="journal article" date="2014" name="Front. Microbiol.">
        <title>High frequency of phylogenetically diverse reductive dehalogenase-homologous genes in deep subseafloor sedimentary metagenomes.</title>
        <authorList>
            <person name="Kawai M."/>
            <person name="Futagami T."/>
            <person name="Toyoda A."/>
            <person name="Takaki Y."/>
            <person name="Nishi S."/>
            <person name="Hori S."/>
            <person name="Arai W."/>
            <person name="Tsubouchi T."/>
            <person name="Morono Y."/>
            <person name="Uchiyama I."/>
            <person name="Ito T."/>
            <person name="Fujiyama A."/>
            <person name="Inagaki F."/>
            <person name="Takami H."/>
        </authorList>
    </citation>
    <scope>NUCLEOTIDE SEQUENCE</scope>
    <source>
        <strain evidence="1">Expedition CK06-06</strain>
    </source>
</reference>
<accession>X1SXT1</accession>
<protein>
    <submittedName>
        <fullName evidence="1">Uncharacterized protein</fullName>
    </submittedName>
</protein>
<sequence length="45" mass="5402">MIIEKRAKEEIRNRIISDKSFKIFNPDGTLFAHMEEGKWIKKPKK</sequence>
<name>X1SXT1_9ZZZZ</name>
<organism evidence="1">
    <name type="scientific">marine sediment metagenome</name>
    <dbReference type="NCBI Taxonomy" id="412755"/>
    <lineage>
        <taxon>unclassified sequences</taxon>
        <taxon>metagenomes</taxon>
        <taxon>ecological metagenomes</taxon>
    </lineage>
</organism>
<gene>
    <name evidence="1" type="ORF">S12H4_39140</name>
</gene>